<dbReference type="Gene3D" id="3.90.79.10">
    <property type="entry name" value="Nucleoside Triphosphate Pyrophosphohydrolase"/>
    <property type="match status" value="1"/>
</dbReference>
<dbReference type="CDD" id="cd18870">
    <property type="entry name" value="NUDIX_AcylCoAdiphos_Nudt19"/>
    <property type="match status" value="1"/>
</dbReference>
<dbReference type="PANTHER" id="PTHR12318:SF0">
    <property type="entry name" value="ACYL-COENZYME A DIPHOSPHATASE NUDT19"/>
    <property type="match status" value="1"/>
</dbReference>
<keyword evidence="6" id="KW-0460">Magnesium</keyword>
<organism evidence="9 10">
    <name type="scientific">Lasius platythorax</name>
    <dbReference type="NCBI Taxonomy" id="488582"/>
    <lineage>
        <taxon>Eukaryota</taxon>
        <taxon>Metazoa</taxon>
        <taxon>Ecdysozoa</taxon>
        <taxon>Arthropoda</taxon>
        <taxon>Hexapoda</taxon>
        <taxon>Insecta</taxon>
        <taxon>Pterygota</taxon>
        <taxon>Neoptera</taxon>
        <taxon>Endopterygota</taxon>
        <taxon>Hymenoptera</taxon>
        <taxon>Apocrita</taxon>
        <taxon>Aculeata</taxon>
        <taxon>Formicoidea</taxon>
        <taxon>Formicidae</taxon>
        <taxon>Formicinae</taxon>
        <taxon>Lasius</taxon>
        <taxon>Lasius</taxon>
    </lineage>
</organism>
<keyword evidence="4" id="KW-0479">Metal-binding</keyword>
<comment type="cofactor">
    <cofactor evidence="1">
        <name>Mn(2+)</name>
        <dbReference type="ChEBI" id="CHEBI:29035"/>
    </cofactor>
</comment>
<keyword evidence="5" id="KW-0378">Hydrolase</keyword>
<protein>
    <recommendedName>
        <fullName evidence="8">Nudix hydrolase domain-containing protein</fullName>
    </recommendedName>
</protein>
<evidence type="ECO:0000259" key="8">
    <source>
        <dbReference type="PROSITE" id="PS51462"/>
    </source>
</evidence>
<dbReference type="GO" id="GO:0005739">
    <property type="term" value="C:mitochondrion"/>
    <property type="evidence" value="ECO:0007669"/>
    <property type="project" value="TreeGrafter"/>
</dbReference>
<evidence type="ECO:0000256" key="1">
    <source>
        <dbReference type="ARBA" id="ARBA00001936"/>
    </source>
</evidence>
<keyword evidence="10" id="KW-1185">Reference proteome</keyword>
<dbReference type="GO" id="GO:0046872">
    <property type="term" value="F:metal ion binding"/>
    <property type="evidence" value="ECO:0007669"/>
    <property type="project" value="UniProtKB-KW"/>
</dbReference>
<feature type="domain" description="Nudix hydrolase" evidence="8">
    <location>
        <begin position="3"/>
        <end position="242"/>
    </location>
</feature>
<dbReference type="Proteomes" id="UP001497644">
    <property type="component" value="Chromosome 2"/>
</dbReference>
<name>A0AAV2NK81_9HYME</name>
<dbReference type="PANTHER" id="PTHR12318">
    <property type="entry name" value="TESTOSTERONE-REGULATED PROTEIN RP2"/>
    <property type="match status" value="1"/>
</dbReference>
<evidence type="ECO:0000313" key="10">
    <source>
        <dbReference type="Proteomes" id="UP001497644"/>
    </source>
</evidence>
<evidence type="ECO:0000256" key="2">
    <source>
        <dbReference type="ARBA" id="ARBA00001946"/>
    </source>
</evidence>
<dbReference type="InterPro" id="IPR000086">
    <property type="entry name" value="NUDIX_hydrolase_dom"/>
</dbReference>
<reference evidence="9" key="1">
    <citation type="submission" date="2024-04" db="EMBL/GenBank/DDBJ databases">
        <authorList>
            <consortium name="Molecular Ecology Group"/>
        </authorList>
    </citation>
    <scope>NUCLEOTIDE SEQUENCE</scope>
</reference>
<evidence type="ECO:0000256" key="6">
    <source>
        <dbReference type="ARBA" id="ARBA00022842"/>
    </source>
</evidence>
<dbReference type="AlphaFoldDB" id="A0AAV2NK81"/>
<gene>
    <name evidence="9" type="ORF">LPLAT_LOCUS6285</name>
</gene>
<dbReference type="PROSITE" id="PS51462">
    <property type="entry name" value="NUDIX"/>
    <property type="match status" value="1"/>
</dbReference>
<accession>A0AAV2NK81</accession>
<keyword evidence="7" id="KW-0464">Manganese</keyword>
<evidence type="ECO:0000256" key="7">
    <source>
        <dbReference type="ARBA" id="ARBA00023211"/>
    </source>
</evidence>
<comment type="cofactor">
    <cofactor evidence="2">
        <name>Mg(2+)</name>
        <dbReference type="ChEBI" id="CHEBI:18420"/>
    </cofactor>
</comment>
<dbReference type="GO" id="GO:0016818">
    <property type="term" value="F:hydrolase activity, acting on acid anhydrides, in phosphorus-containing anhydrides"/>
    <property type="evidence" value="ECO:0007669"/>
    <property type="project" value="InterPro"/>
</dbReference>
<comment type="similarity">
    <text evidence="3">Belongs to the Nudix hydrolase family.</text>
</comment>
<evidence type="ECO:0000313" key="9">
    <source>
        <dbReference type="EMBL" id="CAL1680224.1"/>
    </source>
</evidence>
<sequence>MKSWQESASLILAARHVQKYNSAISPAIHNYKLLWLKRHQKSSFMPGTYVFPGGIVESADSNLKWREIFAASGLKNDSFASLVPKIAVRPEIYRSRPNELPREISLRITAIRETFEESGILICKHKDDHTSTNWAKHVSIPKNELQTWQNKVHNDATEFLTLCEKLNCYPDLWALREWRNWLTPTIMPKRFNTVFYLACIPLIPYAEYEATEMEDLKWETLENLFSMDITIPPPQQYEIARLNEFKSIDKLLDFAMERSTEEALQLYLPVLIQLKDGIVQIMPGDTMYSKEVSLSDKQLVDKSDITIHEYRMMTPIKNRIELWNTQIKIIFSDVHGKDNYVEFPMPGYSKQAHTDIKNKL</sequence>
<dbReference type="InterPro" id="IPR039121">
    <property type="entry name" value="NUDT19"/>
</dbReference>
<dbReference type="SUPFAM" id="SSF55811">
    <property type="entry name" value="Nudix"/>
    <property type="match status" value="1"/>
</dbReference>
<dbReference type="EMBL" id="OZ034825">
    <property type="protein sequence ID" value="CAL1680224.1"/>
    <property type="molecule type" value="Genomic_DNA"/>
</dbReference>
<evidence type="ECO:0000256" key="5">
    <source>
        <dbReference type="ARBA" id="ARBA00022801"/>
    </source>
</evidence>
<evidence type="ECO:0000256" key="4">
    <source>
        <dbReference type="ARBA" id="ARBA00022723"/>
    </source>
</evidence>
<proteinExistence type="inferred from homology"/>
<evidence type="ECO:0000256" key="3">
    <source>
        <dbReference type="ARBA" id="ARBA00005582"/>
    </source>
</evidence>
<dbReference type="InterPro" id="IPR015797">
    <property type="entry name" value="NUDIX_hydrolase-like_dom_sf"/>
</dbReference>